<proteinExistence type="predicted"/>
<feature type="signal peptide" evidence="1">
    <location>
        <begin position="1"/>
        <end position="22"/>
    </location>
</feature>
<organism evidence="3 4">
    <name type="scientific">Henriciella pelagia</name>
    <dbReference type="NCBI Taxonomy" id="1977912"/>
    <lineage>
        <taxon>Bacteria</taxon>
        <taxon>Pseudomonadati</taxon>
        <taxon>Pseudomonadota</taxon>
        <taxon>Alphaproteobacteria</taxon>
        <taxon>Hyphomonadales</taxon>
        <taxon>Hyphomonadaceae</taxon>
        <taxon>Henriciella</taxon>
    </lineage>
</organism>
<comment type="caution">
    <text evidence="3">The sequence shown here is derived from an EMBL/GenBank/DDBJ whole genome shotgun (WGS) entry which is preliminary data.</text>
</comment>
<keyword evidence="1" id="KW-0732">Signal</keyword>
<dbReference type="InterPro" id="IPR032710">
    <property type="entry name" value="NTF2-like_dom_sf"/>
</dbReference>
<evidence type="ECO:0000256" key="1">
    <source>
        <dbReference type="SAM" id="SignalP"/>
    </source>
</evidence>
<accession>A0ABQ1JU29</accession>
<name>A0ABQ1JU29_9PROT</name>
<dbReference type="EMBL" id="BMKF01000002">
    <property type="protein sequence ID" value="GGB74949.1"/>
    <property type="molecule type" value="Genomic_DNA"/>
</dbReference>
<dbReference type="InterPro" id="IPR027843">
    <property type="entry name" value="DUF4440"/>
</dbReference>
<dbReference type="RefSeq" id="WP_084391835.1">
    <property type="nucleotide sequence ID" value="NZ_BMKF01000002.1"/>
</dbReference>
<dbReference type="Proteomes" id="UP000628854">
    <property type="component" value="Unassembled WGS sequence"/>
</dbReference>
<feature type="chain" id="PRO_5045947888" description="DUF4440 domain-containing protein" evidence="1">
    <location>
        <begin position="23"/>
        <end position="161"/>
    </location>
</feature>
<keyword evidence="4" id="KW-1185">Reference proteome</keyword>
<evidence type="ECO:0000259" key="2">
    <source>
        <dbReference type="Pfam" id="PF14534"/>
    </source>
</evidence>
<sequence>MKTFAMRATGGLAGLAAATALASCAAAETDAPAAMTADEARAAVEAQNERFEAFFAADDAEGLASLYTETGRLVPPDAPDMVGAEAIAAYWTGAFGVIETVDLVTDEALPVGEGYITERAHVTLYDADGEALGGGKAVLLWALEDGEWKMHWDAWNNGPVE</sequence>
<dbReference type="SUPFAM" id="SSF54427">
    <property type="entry name" value="NTF2-like"/>
    <property type="match status" value="1"/>
</dbReference>
<protein>
    <recommendedName>
        <fullName evidence="2">DUF4440 domain-containing protein</fullName>
    </recommendedName>
</protein>
<evidence type="ECO:0000313" key="3">
    <source>
        <dbReference type="EMBL" id="GGB74949.1"/>
    </source>
</evidence>
<gene>
    <name evidence="3" type="ORF">GCM10011503_24560</name>
</gene>
<feature type="domain" description="DUF4440" evidence="2">
    <location>
        <begin position="45"/>
        <end position="150"/>
    </location>
</feature>
<dbReference type="Pfam" id="PF14534">
    <property type="entry name" value="DUF4440"/>
    <property type="match status" value="1"/>
</dbReference>
<evidence type="ECO:0000313" key="4">
    <source>
        <dbReference type="Proteomes" id="UP000628854"/>
    </source>
</evidence>
<reference evidence="4" key="1">
    <citation type="journal article" date="2019" name="Int. J. Syst. Evol. Microbiol.">
        <title>The Global Catalogue of Microorganisms (GCM) 10K type strain sequencing project: providing services to taxonomists for standard genome sequencing and annotation.</title>
        <authorList>
            <consortium name="The Broad Institute Genomics Platform"/>
            <consortium name="The Broad Institute Genome Sequencing Center for Infectious Disease"/>
            <person name="Wu L."/>
            <person name="Ma J."/>
        </authorList>
    </citation>
    <scope>NUCLEOTIDE SEQUENCE [LARGE SCALE GENOMIC DNA]</scope>
    <source>
        <strain evidence="4">CGMCC 1.15928</strain>
    </source>
</reference>
<dbReference type="PROSITE" id="PS51257">
    <property type="entry name" value="PROKAR_LIPOPROTEIN"/>
    <property type="match status" value="1"/>
</dbReference>
<dbReference type="Gene3D" id="3.10.450.50">
    <property type="match status" value="1"/>
</dbReference>